<name>A0A286UMJ7_9AGAM</name>
<keyword evidence="4 9" id="KW-0489">Methyltransferase</keyword>
<comment type="similarity">
    <text evidence="2 9">Belongs to the methyltransferase superfamily. RRP8 family.</text>
</comment>
<evidence type="ECO:0000256" key="4">
    <source>
        <dbReference type="ARBA" id="ARBA00022603"/>
    </source>
</evidence>
<dbReference type="FunFam" id="1.10.10.2150:FF:000001">
    <property type="entry name" value="Ribosomal RNA-processing protein 8"/>
    <property type="match status" value="1"/>
</dbReference>
<keyword evidence="5 9" id="KW-0808">Transferase</keyword>
<dbReference type="SUPFAM" id="SSF53335">
    <property type="entry name" value="S-adenosyl-L-methionine-dependent methyltransferases"/>
    <property type="match status" value="1"/>
</dbReference>
<keyword evidence="6 9" id="KW-0949">S-adenosyl-L-methionine</keyword>
<dbReference type="EC" id="2.1.1.-" evidence="9"/>
<feature type="region of interest" description="Disordered" evidence="10">
    <location>
        <begin position="1"/>
        <end position="148"/>
    </location>
</feature>
<gene>
    <name evidence="11" type="ORF">PNOK_0342700</name>
</gene>
<dbReference type="Gene3D" id="1.10.10.2150">
    <property type="entry name" value="Ribosomal RNA-processing protein 8, N-terminal domain"/>
    <property type="match status" value="1"/>
</dbReference>
<feature type="compositionally biased region" description="Polar residues" evidence="10">
    <location>
        <begin position="32"/>
        <end position="41"/>
    </location>
</feature>
<dbReference type="EMBL" id="NBII01000003">
    <property type="protein sequence ID" value="PAV20800.1"/>
    <property type="molecule type" value="Genomic_DNA"/>
</dbReference>
<evidence type="ECO:0000256" key="2">
    <source>
        <dbReference type="ARBA" id="ARBA00006301"/>
    </source>
</evidence>
<dbReference type="CDD" id="cd02440">
    <property type="entry name" value="AdoMet_MTases"/>
    <property type="match status" value="1"/>
</dbReference>
<dbReference type="PANTHER" id="PTHR12787">
    <property type="entry name" value="RIBOSOMAL RNA-PROCESSING PROTEIN 8"/>
    <property type="match status" value="1"/>
</dbReference>
<dbReference type="GO" id="GO:0005730">
    <property type="term" value="C:nucleolus"/>
    <property type="evidence" value="ECO:0007669"/>
    <property type="project" value="UniProtKB-SubCell"/>
</dbReference>
<dbReference type="OrthoDB" id="10258825at2759"/>
<evidence type="ECO:0000256" key="6">
    <source>
        <dbReference type="ARBA" id="ARBA00022691"/>
    </source>
</evidence>
<evidence type="ECO:0000256" key="1">
    <source>
        <dbReference type="ARBA" id="ARBA00004604"/>
    </source>
</evidence>
<evidence type="ECO:0000256" key="8">
    <source>
        <dbReference type="ARBA" id="ARBA00076672"/>
    </source>
</evidence>
<evidence type="ECO:0000313" key="12">
    <source>
        <dbReference type="Proteomes" id="UP000217199"/>
    </source>
</evidence>
<dbReference type="InterPro" id="IPR042036">
    <property type="entry name" value="RRP8_N"/>
</dbReference>
<reference evidence="11 12" key="1">
    <citation type="journal article" date="2017" name="Mol. Ecol.">
        <title>Comparative and population genomic landscape of Phellinus noxius: A hypervariable fungus causing root rot in trees.</title>
        <authorList>
            <person name="Chung C.L."/>
            <person name="Lee T.J."/>
            <person name="Akiba M."/>
            <person name="Lee H.H."/>
            <person name="Kuo T.H."/>
            <person name="Liu D."/>
            <person name="Ke H.M."/>
            <person name="Yokoi T."/>
            <person name="Roa M.B."/>
            <person name="Lu M.J."/>
            <person name="Chang Y.Y."/>
            <person name="Ann P.J."/>
            <person name="Tsai J.N."/>
            <person name="Chen C.Y."/>
            <person name="Tzean S.S."/>
            <person name="Ota Y."/>
            <person name="Hattori T."/>
            <person name="Sahashi N."/>
            <person name="Liou R.F."/>
            <person name="Kikuchi T."/>
            <person name="Tsai I.J."/>
        </authorList>
    </citation>
    <scope>NUCLEOTIDE SEQUENCE [LARGE SCALE GENOMIC DNA]</scope>
    <source>
        <strain evidence="11 12">FFPRI411160</strain>
    </source>
</reference>
<keyword evidence="12" id="KW-1185">Reference proteome</keyword>
<evidence type="ECO:0000313" key="11">
    <source>
        <dbReference type="EMBL" id="PAV20800.1"/>
    </source>
</evidence>
<dbReference type="InterPro" id="IPR007823">
    <property type="entry name" value="RRP8"/>
</dbReference>
<comment type="caution">
    <text evidence="11">The sequence shown here is derived from an EMBL/GenBank/DDBJ whole genome shotgun (WGS) entry which is preliminary data.</text>
</comment>
<accession>A0A286UMJ7</accession>
<feature type="compositionally biased region" description="Basic and acidic residues" evidence="10">
    <location>
        <begin position="77"/>
        <end position="99"/>
    </location>
</feature>
<sequence>MALFEVPGWSVPADMHPVTSQNARKRKRPVPETTSKLQTAEVNVEKLMKSIDNSRELGNRKNDKKKIKVATTSGKDGGPDHNLSDQKTHTTSRSNDEHKKSKGLKKNTQEKKSRDIAEKKSRPQSDIGEKKLVENAQQSRDTHLTGLQSKMKDRLVGSKFRFINETLYTSNSKDAVELMHNNPQIFEEYHAGFRHQVTSWPSNPVDYYINMLSTYKKKTVVVDLGCGDAALARSLIPKGFTVLSFDLVSANFFVIATDICDKLPLPGSETNEEGHIVDVVVCSLSLMSKNWLKCIREARRILKKGGELKIAEVTSRFVDPDKFTTIIREVGFELVSKDESNSHFSLFEFKKSSRLQSLDDETWKRILNQGDVLQPCEYKRR</sequence>
<evidence type="ECO:0000256" key="9">
    <source>
        <dbReference type="RuleBase" id="RU365074"/>
    </source>
</evidence>
<proteinExistence type="inferred from homology"/>
<evidence type="ECO:0000256" key="7">
    <source>
        <dbReference type="ARBA" id="ARBA00023242"/>
    </source>
</evidence>
<evidence type="ECO:0000256" key="3">
    <source>
        <dbReference type="ARBA" id="ARBA00022552"/>
    </source>
</evidence>
<evidence type="ECO:0000256" key="5">
    <source>
        <dbReference type="ARBA" id="ARBA00022679"/>
    </source>
</evidence>
<keyword evidence="7 9" id="KW-0539">Nucleus</keyword>
<feature type="compositionally biased region" description="Basic and acidic residues" evidence="10">
    <location>
        <begin position="43"/>
        <end position="61"/>
    </location>
</feature>
<comment type="subcellular location">
    <subcellularLocation>
        <location evidence="1 9">Nucleus</location>
        <location evidence="1 9">Nucleolus</location>
    </subcellularLocation>
</comment>
<dbReference type="GO" id="GO:0016433">
    <property type="term" value="F:rRNA (adenine) methyltransferase activity"/>
    <property type="evidence" value="ECO:0007669"/>
    <property type="project" value="TreeGrafter"/>
</dbReference>
<feature type="compositionally biased region" description="Basic and acidic residues" evidence="10">
    <location>
        <begin position="107"/>
        <end position="133"/>
    </location>
</feature>
<evidence type="ECO:0000256" key="10">
    <source>
        <dbReference type="SAM" id="MobiDB-lite"/>
    </source>
</evidence>
<protein>
    <recommendedName>
        <fullName evidence="8 9">Ribosomal RNA-processing protein 8</fullName>
        <ecNumber evidence="9">2.1.1.-</ecNumber>
    </recommendedName>
</protein>
<dbReference type="Proteomes" id="UP000217199">
    <property type="component" value="Unassembled WGS sequence"/>
</dbReference>
<dbReference type="Pfam" id="PF05148">
    <property type="entry name" value="Methyltransf_8"/>
    <property type="match status" value="1"/>
</dbReference>
<dbReference type="STRING" id="2282107.A0A286UMJ7"/>
<dbReference type="PANTHER" id="PTHR12787:SF0">
    <property type="entry name" value="RIBOSOMAL RNA-PROCESSING PROTEIN 8"/>
    <property type="match status" value="1"/>
</dbReference>
<dbReference type="InParanoid" id="A0A286UMJ7"/>
<dbReference type="GO" id="GO:0042273">
    <property type="term" value="P:ribosomal large subunit biogenesis"/>
    <property type="evidence" value="ECO:0007669"/>
    <property type="project" value="TreeGrafter"/>
</dbReference>
<organism evidence="11 12">
    <name type="scientific">Pyrrhoderma noxium</name>
    <dbReference type="NCBI Taxonomy" id="2282107"/>
    <lineage>
        <taxon>Eukaryota</taxon>
        <taxon>Fungi</taxon>
        <taxon>Dikarya</taxon>
        <taxon>Basidiomycota</taxon>
        <taxon>Agaricomycotina</taxon>
        <taxon>Agaricomycetes</taxon>
        <taxon>Hymenochaetales</taxon>
        <taxon>Hymenochaetaceae</taxon>
        <taxon>Pyrrhoderma</taxon>
    </lineage>
</organism>
<dbReference type="InterPro" id="IPR029063">
    <property type="entry name" value="SAM-dependent_MTases_sf"/>
</dbReference>
<dbReference type="Gene3D" id="3.40.50.150">
    <property type="entry name" value="Vaccinia Virus protein VP39"/>
    <property type="match status" value="1"/>
</dbReference>
<comment type="function">
    <text evidence="9">S-adenosyl-L-methionine-dependent methyltransferase that specifically methylates the N(1) position of adenine in helix 25.1 in 25S rRNA. Required both for ribosomal 40S and 60S subunits biogenesis. Required for efficient pre-rRNA cleavage at site A2.</text>
</comment>
<keyword evidence="3 9" id="KW-0698">rRNA processing</keyword>
<dbReference type="AlphaFoldDB" id="A0A286UMJ7"/>
<dbReference type="FunCoup" id="A0A286UMJ7">
    <property type="interactions" value="374"/>
</dbReference>